<dbReference type="GeneID" id="54984387"/>
<dbReference type="Proteomes" id="UP000240508">
    <property type="component" value="Segment"/>
</dbReference>
<keyword evidence="3" id="KW-1185">Reference proteome</keyword>
<evidence type="ECO:0000313" key="3">
    <source>
        <dbReference type="Proteomes" id="UP000240508"/>
    </source>
</evidence>
<sequence>MAFVPHLYIGVGETGAFFTLRETYLHERYANGCRYTEVRSFHHFNLSQDADEAFEKARAFAERNLIQLNTTREQLTEQMRDIQRANAEELERRERAAREREEAWEEERRQREEAKRALILGGKFAFGPYERQEFEKAPRGYLTWLAKTLPDFEDGSLMRLTAEEVARRCADLLLPDPHPTLTVGEPKKRLTFDVIVTRVRWFDREAYMSYGRLERVYIVTMVDKATGACLLSKSTAFAPEEGDELKIKGTVKEHSDYQGQAQTVLQRIAELGQ</sequence>
<protein>
    <submittedName>
        <fullName evidence="2">DNA binding domain protein</fullName>
    </submittedName>
</protein>
<dbReference type="EMBL" id="KY000218">
    <property type="protein sequence ID" value="APL99179.1"/>
    <property type="molecule type" value="Genomic_DNA"/>
</dbReference>
<evidence type="ECO:0000256" key="1">
    <source>
        <dbReference type="SAM" id="MobiDB-lite"/>
    </source>
</evidence>
<reference evidence="2 3" key="1">
    <citation type="submission" date="2016-10" db="EMBL/GenBank/DDBJ databases">
        <title>Properties of three new Bordetella phage species from family Siphoviridae.</title>
        <authorList>
            <person name="Knezevic P."/>
            <person name="Petrovic Fabijan A."/>
            <person name="Doffkay Z."/>
            <person name="Rakhely G."/>
        </authorList>
    </citation>
    <scope>NUCLEOTIDE SEQUENCE [LARGE SCALE GENOMIC DNA]</scope>
</reference>
<feature type="region of interest" description="Disordered" evidence="1">
    <location>
        <begin position="88"/>
        <end position="107"/>
    </location>
</feature>
<dbReference type="KEGG" id="vg:54984387"/>
<proteinExistence type="predicted"/>
<evidence type="ECO:0000313" key="2">
    <source>
        <dbReference type="EMBL" id="APL99179.1"/>
    </source>
</evidence>
<name>A0A2D0W948_9CAUD</name>
<accession>A0A2D0W948</accession>
<dbReference type="RefSeq" id="YP_009794135.1">
    <property type="nucleotide sequence ID" value="NC_047879.1"/>
</dbReference>
<organism evidence="2 3">
    <name type="scientific">Bordetella phage MW2</name>
    <dbReference type="NCBI Taxonomy" id="1916126"/>
    <lineage>
        <taxon>Viruses</taxon>
        <taxon>Duplodnaviria</taxon>
        <taxon>Heunggongvirae</taxon>
        <taxon>Uroviricota</taxon>
        <taxon>Caudoviricetes</taxon>
        <taxon>Mesyanzhinovviridae</taxon>
        <taxon>Rabinowitzvirinae</taxon>
        <taxon>Vojvodinavirus</taxon>
        <taxon>Vojvodinavirus MW2</taxon>
        <taxon>Bordetella virus MW2</taxon>
    </lineage>
</organism>